<dbReference type="GO" id="GO:0016787">
    <property type="term" value="F:hydrolase activity"/>
    <property type="evidence" value="ECO:0007669"/>
    <property type="project" value="UniProtKB-KW"/>
</dbReference>
<dbReference type="EMBL" id="OU342829">
    <property type="protein sequence ID" value="CAG7581284.1"/>
    <property type="molecule type" value="Genomic_DNA"/>
</dbReference>
<evidence type="ECO:0000313" key="2">
    <source>
        <dbReference type="EMBL" id="CAG7581284.1"/>
    </source>
</evidence>
<sequence length="156" mass="18597">MNIKNIYAFDFDNTFVKQPDIYKWNPMADEEDNDYMESTKSLDYKFEINDEIKEQFLKAQNCEESLAVILTNRTIKLRNEVLDILSDHGISFDATLFRIADRSKGNRLDCFLRTISGFHTIENVHFWDDKTKHINDVERITEKHPDINFELTLYKY</sequence>
<dbReference type="InterPro" id="IPR018812">
    <property type="entry name" value="SAK_HAD"/>
</dbReference>
<accession>A0A8D9CCN4</accession>
<dbReference type="Pfam" id="PF10307">
    <property type="entry name" value="HAD_SAK_1"/>
    <property type="match status" value="1"/>
</dbReference>
<feature type="domain" description="Swiss Army Knife RNA repair protein HAD" evidence="1">
    <location>
        <begin position="42"/>
        <end position="144"/>
    </location>
</feature>
<gene>
    <name evidence="2" type="ORF">SLAVMIC_00766</name>
</gene>
<organism evidence="2">
    <name type="scientific">uncultured marine phage</name>
    <dbReference type="NCBI Taxonomy" id="707152"/>
    <lineage>
        <taxon>Viruses</taxon>
        <taxon>environmental samples</taxon>
    </lineage>
</organism>
<reference evidence="2" key="1">
    <citation type="submission" date="2021-06" db="EMBL/GenBank/DDBJ databases">
        <authorList>
            <person name="Gannon L."/>
            <person name="Redgwell R T."/>
            <person name="Michniewski S."/>
            <person name="Harrison D C."/>
            <person name="Millard A."/>
        </authorList>
    </citation>
    <scope>NUCLEOTIDE SEQUENCE</scope>
</reference>
<evidence type="ECO:0000259" key="1">
    <source>
        <dbReference type="Pfam" id="PF10307"/>
    </source>
</evidence>
<name>A0A8D9CCN4_9VIRU</name>
<protein>
    <submittedName>
        <fullName evidence="2">Putative hydrolase</fullName>
    </submittedName>
</protein>
<proteinExistence type="predicted"/>
<keyword evidence="2" id="KW-0378">Hydrolase</keyword>